<accession>A0A9D1GMI6</accession>
<dbReference type="InterPro" id="IPR039498">
    <property type="entry name" value="NTP_transf_5"/>
</dbReference>
<reference evidence="1" key="2">
    <citation type="journal article" date="2021" name="PeerJ">
        <title>Extensive microbial diversity within the chicken gut microbiome revealed by metagenomics and culture.</title>
        <authorList>
            <person name="Gilroy R."/>
            <person name="Ravi A."/>
            <person name="Getino M."/>
            <person name="Pursley I."/>
            <person name="Horton D.L."/>
            <person name="Alikhan N.F."/>
            <person name="Baker D."/>
            <person name="Gharbi K."/>
            <person name="Hall N."/>
            <person name="Watson M."/>
            <person name="Adriaenssens E.M."/>
            <person name="Foster-Nyarko E."/>
            <person name="Jarju S."/>
            <person name="Secka A."/>
            <person name="Antonio M."/>
            <person name="Oren A."/>
            <person name="Chaudhuri R.R."/>
            <person name="La Ragione R."/>
            <person name="Hildebrand F."/>
            <person name="Pallen M.J."/>
        </authorList>
    </citation>
    <scope>NUCLEOTIDE SEQUENCE</scope>
    <source>
        <strain evidence="1">ChiHecec2B26-709</strain>
    </source>
</reference>
<evidence type="ECO:0000313" key="2">
    <source>
        <dbReference type="Proteomes" id="UP000886881"/>
    </source>
</evidence>
<sequence>MDRNTIEQFFELIRSGLWERPADPEMFRDGADWKALLRIASMQSLNGIFADGADTLPSGLTPSPDIARQLFVTLEGTRRANLRLESVLAELVTLLRSHGIEGILLKGQGLARDYPEPHHRMCGDIDFYTGSDYERSVSLILGMDGCENGEEDCEKHFHLTYKGCTIEIHRHVAVSPDPFRNRRLQRWAGSLLGNPSALRGIEIGGVRVNLPPVAFDSVFILLHLSEHLLWGGIGLRQLCDWCRHLHVHRAEIDHARLERDLRMLGLMNTWRILGWIAVNRLGLPVEEMPFYSPESRKKALGCLQIILRQGNFGHYDPVRRASADSGFLQRKARNGMKVVHQQSELFRLLPREVLSYLPWYLADGVRRIFTGK</sequence>
<name>A0A9D1GMI6_9BACT</name>
<gene>
    <name evidence="1" type="ORF">IAC35_01675</name>
</gene>
<dbReference type="AlphaFoldDB" id="A0A9D1GMI6"/>
<protein>
    <submittedName>
        <fullName evidence="1">Nucleotidyltransferase family protein</fullName>
    </submittedName>
</protein>
<evidence type="ECO:0000313" key="1">
    <source>
        <dbReference type="EMBL" id="HIT46549.1"/>
    </source>
</evidence>
<proteinExistence type="predicted"/>
<organism evidence="1 2">
    <name type="scientific">Candidatus Cryptobacteroides merdipullorum</name>
    <dbReference type="NCBI Taxonomy" id="2840771"/>
    <lineage>
        <taxon>Bacteria</taxon>
        <taxon>Pseudomonadati</taxon>
        <taxon>Bacteroidota</taxon>
        <taxon>Bacteroidia</taxon>
        <taxon>Bacteroidales</taxon>
        <taxon>Candidatus Cryptobacteroides</taxon>
    </lineage>
</organism>
<reference evidence="1" key="1">
    <citation type="submission" date="2020-10" db="EMBL/GenBank/DDBJ databases">
        <authorList>
            <person name="Gilroy R."/>
        </authorList>
    </citation>
    <scope>NUCLEOTIDE SEQUENCE</scope>
    <source>
        <strain evidence="1">ChiHecec2B26-709</strain>
    </source>
</reference>
<dbReference type="Pfam" id="PF14907">
    <property type="entry name" value="NTP_transf_5"/>
    <property type="match status" value="1"/>
</dbReference>
<comment type="caution">
    <text evidence="1">The sequence shown here is derived from an EMBL/GenBank/DDBJ whole genome shotgun (WGS) entry which is preliminary data.</text>
</comment>
<dbReference type="EMBL" id="DVLC01000033">
    <property type="protein sequence ID" value="HIT46549.1"/>
    <property type="molecule type" value="Genomic_DNA"/>
</dbReference>
<dbReference type="Proteomes" id="UP000886881">
    <property type="component" value="Unassembled WGS sequence"/>
</dbReference>